<accession>A0ABP0NNL8</accession>
<evidence type="ECO:0000313" key="3">
    <source>
        <dbReference type="Proteomes" id="UP001642464"/>
    </source>
</evidence>
<feature type="compositionally biased region" description="Basic and acidic residues" evidence="1">
    <location>
        <begin position="128"/>
        <end position="145"/>
    </location>
</feature>
<feature type="compositionally biased region" description="Low complexity" evidence="1">
    <location>
        <begin position="48"/>
        <end position="58"/>
    </location>
</feature>
<feature type="compositionally biased region" description="Low complexity" evidence="1">
    <location>
        <begin position="188"/>
        <end position="198"/>
    </location>
</feature>
<reference evidence="2 3" key="1">
    <citation type="submission" date="2024-02" db="EMBL/GenBank/DDBJ databases">
        <authorList>
            <person name="Chen Y."/>
            <person name="Shah S."/>
            <person name="Dougan E. K."/>
            <person name="Thang M."/>
            <person name="Chan C."/>
        </authorList>
    </citation>
    <scope>NUCLEOTIDE SEQUENCE [LARGE SCALE GENOMIC DNA]</scope>
</reference>
<evidence type="ECO:0000256" key="1">
    <source>
        <dbReference type="SAM" id="MobiDB-lite"/>
    </source>
</evidence>
<comment type="caution">
    <text evidence="2">The sequence shown here is derived from an EMBL/GenBank/DDBJ whole genome shotgun (WGS) entry which is preliminary data.</text>
</comment>
<feature type="region of interest" description="Disordered" evidence="1">
    <location>
        <begin position="177"/>
        <end position="207"/>
    </location>
</feature>
<feature type="compositionally biased region" description="Acidic residues" evidence="1">
    <location>
        <begin position="63"/>
        <end position="72"/>
    </location>
</feature>
<name>A0ABP0NNL8_9DINO</name>
<feature type="compositionally biased region" description="Polar residues" evidence="1">
    <location>
        <begin position="177"/>
        <end position="187"/>
    </location>
</feature>
<sequence length="315" mass="34292">MGDAKTIGPKEEGAEPRQGLAGPVEALEEPVPAAGEDLPPPEEEAPEEVAPVETNEVEQQTEAPDEQTEAPDELSGPPLMLVNSEGQNLLAKEKTRQLINKVNLLSKSLQAVCEAKRDEEHDQRVFALSREHSDESAENCSKEGRWSSLRSSGSSSKRPNFHSFMGEQCQSIIRSQPLQNESRTSAGSTVPSVPSSTTNERRRHGALAAGRVADRGVTPKKDGLLIDGWDLVTDSATINQKTPETSWAMIRHQGPGPGVPNRGMRDAHVTTLGMQNRGEEEGLEAYLNRLEAQPSELCTPVEEKRMDHELRSPGS</sequence>
<organism evidence="2 3">
    <name type="scientific">Durusdinium trenchii</name>
    <dbReference type="NCBI Taxonomy" id="1381693"/>
    <lineage>
        <taxon>Eukaryota</taxon>
        <taxon>Sar</taxon>
        <taxon>Alveolata</taxon>
        <taxon>Dinophyceae</taxon>
        <taxon>Suessiales</taxon>
        <taxon>Symbiodiniaceae</taxon>
        <taxon>Durusdinium</taxon>
    </lineage>
</organism>
<feature type="region of interest" description="Disordered" evidence="1">
    <location>
        <begin position="1"/>
        <end position="81"/>
    </location>
</feature>
<dbReference type="Proteomes" id="UP001642464">
    <property type="component" value="Unassembled WGS sequence"/>
</dbReference>
<proteinExistence type="predicted"/>
<keyword evidence="3" id="KW-1185">Reference proteome</keyword>
<feature type="region of interest" description="Disordered" evidence="1">
    <location>
        <begin position="128"/>
        <end position="162"/>
    </location>
</feature>
<feature type="compositionally biased region" description="Low complexity" evidence="1">
    <location>
        <begin position="147"/>
        <end position="156"/>
    </location>
</feature>
<protein>
    <submittedName>
        <fullName evidence="2">Uncharacterized protein</fullName>
    </submittedName>
</protein>
<dbReference type="EMBL" id="CAXAMM010029058">
    <property type="protein sequence ID" value="CAK9063999.1"/>
    <property type="molecule type" value="Genomic_DNA"/>
</dbReference>
<evidence type="ECO:0000313" key="2">
    <source>
        <dbReference type="EMBL" id="CAK9063999.1"/>
    </source>
</evidence>
<gene>
    <name evidence="2" type="ORF">SCF082_LOCUS33041</name>
</gene>